<feature type="compositionally biased region" description="Basic and acidic residues" evidence="1">
    <location>
        <begin position="613"/>
        <end position="629"/>
    </location>
</feature>
<dbReference type="GeneID" id="37030369"/>
<evidence type="ECO:0000313" key="3">
    <source>
        <dbReference type="Proteomes" id="UP000245884"/>
    </source>
</evidence>
<reference evidence="2 3" key="1">
    <citation type="journal article" date="2018" name="Mol. Biol. Evol.">
        <title>Broad Genomic Sampling Reveals a Smut Pathogenic Ancestry of the Fungal Clade Ustilaginomycotina.</title>
        <authorList>
            <person name="Kijpornyongpan T."/>
            <person name="Mondo S.J."/>
            <person name="Barry K."/>
            <person name="Sandor L."/>
            <person name="Lee J."/>
            <person name="Lipzen A."/>
            <person name="Pangilinan J."/>
            <person name="LaButti K."/>
            <person name="Hainaut M."/>
            <person name="Henrissat B."/>
            <person name="Grigoriev I.V."/>
            <person name="Spatafora J.W."/>
            <person name="Aime M.C."/>
        </authorList>
    </citation>
    <scope>NUCLEOTIDE SEQUENCE [LARGE SCALE GENOMIC DNA]</scope>
    <source>
        <strain evidence="2 3">MCA 5214</strain>
    </source>
</reference>
<evidence type="ECO:0000313" key="2">
    <source>
        <dbReference type="EMBL" id="PWN24683.1"/>
    </source>
</evidence>
<name>A0A316UL87_9BASI</name>
<evidence type="ECO:0000256" key="1">
    <source>
        <dbReference type="SAM" id="MobiDB-lite"/>
    </source>
</evidence>
<feature type="compositionally biased region" description="Low complexity" evidence="1">
    <location>
        <begin position="123"/>
        <end position="137"/>
    </location>
</feature>
<feature type="compositionally biased region" description="Basic and acidic residues" evidence="1">
    <location>
        <begin position="82"/>
        <end position="91"/>
    </location>
</feature>
<feature type="compositionally biased region" description="Polar residues" evidence="1">
    <location>
        <begin position="524"/>
        <end position="533"/>
    </location>
</feature>
<gene>
    <name evidence="2" type="ORF">BDZ90DRAFT_262904</name>
</gene>
<dbReference type="AlphaFoldDB" id="A0A316UL87"/>
<proteinExistence type="predicted"/>
<feature type="compositionally biased region" description="Basic and acidic residues" evidence="1">
    <location>
        <begin position="510"/>
        <end position="522"/>
    </location>
</feature>
<accession>A0A316UL87</accession>
<keyword evidence="3" id="KW-1185">Reference proteome</keyword>
<organism evidence="2 3">
    <name type="scientific">Jaminaea rosea</name>
    <dbReference type="NCBI Taxonomy" id="1569628"/>
    <lineage>
        <taxon>Eukaryota</taxon>
        <taxon>Fungi</taxon>
        <taxon>Dikarya</taxon>
        <taxon>Basidiomycota</taxon>
        <taxon>Ustilaginomycotina</taxon>
        <taxon>Exobasidiomycetes</taxon>
        <taxon>Microstromatales</taxon>
        <taxon>Microstromatales incertae sedis</taxon>
        <taxon>Jaminaea</taxon>
    </lineage>
</organism>
<feature type="compositionally biased region" description="Low complexity" evidence="1">
    <location>
        <begin position="649"/>
        <end position="664"/>
    </location>
</feature>
<feature type="region of interest" description="Disordered" evidence="1">
    <location>
        <begin position="400"/>
        <end position="423"/>
    </location>
</feature>
<protein>
    <submittedName>
        <fullName evidence="2">Uncharacterized protein</fullName>
    </submittedName>
</protein>
<feature type="region of interest" description="Disordered" evidence="1">
    <location>
        <begin position="570"/>
        <end position="684"/>
    </location>
</feature>
<feature type="region of interest" description="Disordered" evidence="1">
    <location>
        <begin position="48"/>
        <end position="137"/>
    </location>
</feature>
<sequence length="729" mass="78477">MTLPTMLHVNRSSPMLSAPELLDYFDYTRALEPPQPRRVRVVDSGVAGSPIAHQPSRIAARRALAPPPRPLDTSRATLQSQRRSDVQDRADSAALPDSGSPDPGCLHRWTCGVSSKSSRTHSRTTSSSSRAASNTPATTVIDTAAPSAAASVFCLPTTPAGAVPTGKMARVLGLSSPEQAQSGVSSAAAMLVAHAKREKALQTAPEDELPAFPCQRESLHPFKVMQDSVRKRGPRSLRRGTATQHRDSILSTSVWPSDLVPSPNVSPRIGAGGTAVLRSPSSMLHSFKHNDVDESERLVLTPESYATVPEDSGGVGVGGGGIETWALKIGGIELTRGGGAGQLTPTSAQIEAVGRKVDWVVHLRSAGERRAWQKTIQILVRELIKEERRFRTGSASFIKLASPPSASRGSGRESELPVSPPSFADEKVSLCTALGDADRIWQITTRERRPSERRPSSHTATYSRRPSGATTLDHRRPSAQTTVTAFKLQDPSCVEARPAVAYLHDDAHEEAQERLRDNHDPLTARTQPQSTPASRADFERTLGEYARSWDQWVTSRRHHPYASSGLKTSEIKTRETKTQATLVPPPLHRRSSASSYVDFLDLSPPLTPRRTKAGREEEDHEDEQLRAEVVESLMESTTPQRRRSSAVLDSPWSASTCSDSSTDTPFERSPITPATGSGAGEDFASHFVETSSGGRCGATQTIIARGSVAVAVAVEVSVSVSVFESQAGA</sequence>
<feature type="region of interest" description="Disordered" evidence="1">
    <location>
        <begin position="510"/>
        <end position="536"/>
    </location>
</feature>
<feature type="compositionally biased region" description="Polar residues" evidence="1">
    <location>
        <begin position="458"/>
        <end position="470"/>
    </location>
</feature>
<dbReference type="RefSeq" id="XP_025359295.1">
    <property type="nucleotide sequence ID" value="XM_025508546.1"/>
</dbReference>
<feature type="compositionally biased region" description="Basic and acidic residues" evidence="1">
    <location>
        <begin position="445"/>
        <end position="455"/>
    </location>
</feature>
<dbReference type="EMBL" id="KZ819679">
    <property type="protein sequence ID" value="PWN24683.1"/>
    <property type="molecule type" value="Genomic_DNA"/>
</dbReference>
<feature type="region of interest" description="Disordered" evidence="1">
    <location>
        <begin position="441"/>
        <end position="479"/>
    </location>
</feature>
<dbReference type="Proteomes" id="UP000245884">
    <property type="component" value="Unassembled WGS sequence"/>
</dbReference>